<sequence length="197" mass="21285">MISALILSKNSEHQLVHTLSALVPASAEGILKEVVIADEGSTDGTEVVADASGAHFIDASADPASALAEGAKKCARSDWVLLIRPGAILQTGWQTEAAAFIERAECVRTGDNLIAVFPSRTEEFGTAAQIRQKLINAKHRALKSSAHDLPMLLHKEHLHKVLKGSSATTRQQQIQKILRASRVHWLNGTVVFQNSTR</sequence>
<dbReference type="RefSeq" id="WP_054784470.1">
    <property type="nucleotide sequence ID" value="NZ_FPBD01000005.1"/>
</dbReference>
<evidence type="ECO:0000256" key="1">
    <source>
        <dbReference type="ARBA" id="ARBA00004236"/>
    </source>
</evidence>
<accession>A0A1I7C6P5</accession>
<keyword evidence="3" id="KW-0328">Glycosyltransferase</keyword>
<feature type="domain" description="Glycosyltransferase 2-like" evidence="6">
    <location>
        <begin position="3"/>
        <end position="83"/>
    </location>
</feature>
<evidence type="ECO:0000313" key="8">
    <source>
        <dbReference type="Proteomes" id="UP000183371"/>
    </source>
</evidence>
<evidence type="ECO:0000256" key="2">
    <source>
        <dbReference type="ARBA" id="ARBA00022475"/>
    </source>
</evidence>
<dbReference type="Pfam" id="PF00535">
    <property type="entry name" value="Glycos_transf_2"/>
    <property type="match status" value="1"/>
</dbReference>
<dbReference type="GO" id="GO:0005886">
    <property type="term" value="C:plasma membrane"/>
    <property type="evidence" value="ECO:0007669"/>
    <property type="project" value="UniProtKB-SubCell"/>
</dbReference>
<dbReference type="SUPFAM" id="SSF53448">
    <property type="entry name" value="Nucleotide-diphospho-sugar transferases"/>
    <property type="match status" value="1"/>
</dbReference>
<dbReference type="Proteomes" id="UP000183371">
    <property type="component" value="Unassembled WGS sequence"/>
</dbReference>
<gene>
    <name evidence="7" type="ORF">SAMN05444141_105247</name>
</gene>
<dbReference type="EMBL" id="FPBD01000005">
    <property type="protein sequence ID" value="SFT95075.1"/>
    <property type="molecule type" value="Genomic_DNA"/>
</dbReference>
<evidence type="ECO:0000313" key="7">
    <source>
        <dbReference type="EMBL" id="SFT95075.1"/>
    </source>
</evidence>
<dbReference type="GO" id="GO:0016757">
    <property type="term" value="F:glycosyltransferase activity"/>
    <property type="evidence" value="ECO:0007669"/>
    <property type="project" value="UniProtKB-KW"/>
</dbReference>
<evidence type="ECO:0000256" key="3">
    <source>
        <dbReference type="ARBA" id="ARBA00022676"/>
    </source>
</evidence>
<name>A0A1I7C6P5_9HYPH</name>
<keyword evidence="5" id="KW-0472">Membrane</keyword>
<evidence type="ECO:0000256" key="4">
    <source>
        <dbReference type="ARBA" id="ARBA00022679"/>
    </source>
</evidence>
<dbReference type="InterPro" id="IPR029044">
    <property type="entry name" value="Nucleotide-diphossugar_trans"/>
</dbReference>
<proteinExistence type="predicted"/>
<protein>
    <submittedName>
        <fullName evidence="7">Glycosyl transferase family 2</fullName>
    </submittedName>
</protein>
<evidence type="ECO:0000256" key="5">
    <source>
        <dbReference type="ARBA" id="ARBA00023136"/>
    </source>
</evidence>
<dbReference type="PANTHER" id="PTHR43646">
    <property type="entry name" value="GLYCOSYLTRANSFERASE"/>
    <property type="match status" value="1"/>
</dbReference>
<dbReference type="InterPro" id="IPR001173">
    <property type="entry name" value="Glyco_trans_2-like"/>
</dbReference>
<comment type="subcellular location">
    <subcellularLocation>
        <location evidence="1">Cell membrane</location>
    </subcellularLocation>
</comment>
<evidence type="ECO:0000259" key="6">
    <source>
        <dbReference type="Pfam" id="PF00535"/>
    </source>
</evidence>
<organism evidence="7 8">
    <name type="scientific">Pseudovibrio denitrificans</name>
    <dbReference type="NCBI Taxonomy" id="258256"/>
    <lineage>
        <taxon>Bacteria</taxon>
        <taxon>Pseudomonadati</taxon>
        <taxon>Pseudomonadota</taxon>
        <taxon>Alphaproteobacteria</taxon>
        <taxon>Hyphomicrobiales</taxon>
        <taxon>Stappiaceae</taxon>
        <taxon>Pseudovibrio</taxon>
    </lineage>
</organism>
<dbReference type="AlphaFoldDB" id="A0A1I7C6P5"/>
<reference evidence="8" key="1">
    <citation type="submission" date="2016-10" db="EMBL/GenBank/DDBJ databases">
        <authorList>
            <person name="Varghese N."/>
            <person name="Submissions S."/>
        </authorList>
    </citation>
    <scope>NUCLEOTIDE SEQUENCE [LARGE SCALE GENOMIC DNA]</scope>
    <source>
        <strain evidence="8">DSM 17465</strain>
    </source>
</reference>
<keyword evidence="4 7" id="KW-0808">Transferase</keyword>
<dbReference type="PANTHER" id="PTHR43646:SF2">
    <property type="entry name" value="GLYCOSYLTRANSFERASE 2-LIKE DOMAIN-CONTAINING PROTEIN"/>
    <property type="match status" value="1"/>
</dbReference>
<keyword evidence="2" id="KW-1003">Cell membrane</keyword>
<keyword evidence="8" id="KW-1185">Reference proteome</keyword>
<dbReference type="Gene3D" id="3.90.550.10">
    <property type="entry name" value="Spore Coat Polysaccharide Biosynthesis Protein SpsA, Chain A"/>
    <property type="match status" value="1"/>
</dbReference>